<gene>
    <name evidence="2" type="ORF">NMK_2293</name>
</gene>
<feature type="region of interest" description="Disordered" evidence="1">
    <location>
        <begin position="1"/>
        <end position="27"/>
    </location>
</feature>
<protein>
    <recommendedName>
        <fullName evidence="4">DUF2934 domain-containing protein</fullName>
    </recommendedName>
</protein>
<dbReference type="EMBL" id="BDOQ01000009">
    <property type="protein sequence ID" value="GBG14693.1"/>
    <property type="molecule type" value="Genomic_DNA"/>
</dbReference>
<comment type="caution">
    <text evidence="2">The sequence shown here is derived from an EMBL/GenBank/DDBJ whole genome shotgun (WGS) entry which is preliminary data.</text>
</comment>
<dbReference type="Pfam" id="PF11154">
    <property type="entry name" value="DUF2934"/>
    <property type="match status" value="1"/>
</dbReference>
<accession>A0A2R5FCN4</accession>
<dbReference type="RefSeq" id="WP_109015873.1">
    <property type="nucleotide sequence ID" value="NZ_BDOQ01000009.1"/>
</dbReference>
<dbReference type="OrthoDB" id="8538784at2"/>
<organism evidence="2 3">
    <name type="scientific">Novimethylophilus kurashikiensis</name>
    <dbReference type="NCBI Taxonomy" id="1825523"/>
    <lineage>
        <taxon>Bacteria</taxon>
        <taxon>Pseudomonadati</taxon>
        <taxon>Pseudomonadota</taxon>
        <taxon>Betaproteobacteria</taxon>
        <taxon>Nitrosomonadales</taxon>
        <taxon>Methylophilaceae</taxon>
        <taxon>Novimethylophilus</taxon>
    </lineage>
</organism>
<keyword evidence="3" id="KW-1185">Reference proteome</keyword>
<dbReference type="InterPro" id="IPR021327">
    <property type="entry name" value="DUF2934"/>
</dbReference>
<name>A0A2R5FCN4_9PROT</name>
<evidence type="ECO:0000256" key="1">
    <source>
        <dbReference type="SAM" id="MobiDB-lite"/>
    </source>
</evidence>
<reference evidence="2 3" key="1">
    <citation type="journal article" date="2018" name="Environ. Microbiol.">
        <title>Isolation and genomic characterization of Novimethylophilus kurashikiensis gen. nov. sp. nov., a new lanthanide-dependent methylotrophic species of Methylophilaceae.</title>
        <authorList>
            <person name="Lv H."/>
            <person name="Sahin N."/>
            <person name="Tani A."/>
        </authorList>
    </citation>
    <scope>NUCLEOTIDE SEQUENCE [LARGE SCALE GENOMIC DNA]</scope>
    <source>
        <strain evidence="2 3">La2-4</strain>
    </source>
</reference>
<feature type="compositionally biased region" description="Low complexity" evidence="1">
    <location>
        <begin position="1"/>
        <end position="11"/>
    </location>
</feature>
<evidence type="ECO:0000313" key="2">
    <source>
        <dbReference type="EMBL" id="GBG14693.1"/>
    </source>
</evidence>
<sequence>MASTQTSSKKSSVQRRTRASKGDEAGVNRDEHIAVAAYYRAQARNFEPGYEMDDWLAAEAQLPTK</sequence>
<proteinExistence type="predicted"/>
<evidence type="ECO:0000313" key="3">
    <source>
        <dbReference type="Proteomes" id="UP000245081"/>
    </source>
</evidence>
<evidence type="ECO:0008006" key="4">
    <source>
        <dbReference type="Google" id="ProtNLM"/>
    </source>
</evidence>
<dbReference type="Proteomes" id="UP000245081">
    <property type="component" value="Unassembled WGS sequence"/>
</dbReference>
<dbReference type="AlphaFoldDB" id="A0A2R5FCN4"/>